<name>A0ABW9VXN4_9BURK</name>
<reference evidence="1 2" key="1">
    <citation type="submission" date="2019-12" db="EMBL/GenBank/DDBJ databases">
        <title>Novel species isolated from a subtropical stream in China.</title>
        <authorList>
            <person name="Lu H."/>
        </authorList>
    </citation>
    <scope>NUCLEOTIDE SEQUENCE [LARGE SCALE GENOMIC DNA]</scope>
    <source>
        <strain evidence="1 2">CY42W</strain>
    </source>
</reference>
<sequence length="83" mass="9249">MHFSLWLALTLLLLAIGAQLLAALQLAALRRAGHYPMRGQALMADVERLLKSGHRSWAIRCYREIHACTLRQARDAVEALAKG</sequence>
<comment type="caution">
    <text evidence="1">The sequence shown here is derived from an EMBL/GenBank/DDBJ whole genome shotgun (WGS) entry which is preliminary data.</text>
</comment>
<keyword evidence="2" id="KW-1185">Reference proteome</keyword>
<gene>
    <name evidence="1" type="ORF">GTP69_07820</name>
</gene>
<dbReference type="RefSeq" id="WP_161054338.1">
    <property type="nucleotide sequence ID" value="NZ_WWCT01000004.1"/>
</dbReference>
<evidence type="ECO:0000313" key="2">
    <source>
        <dbReference type="Proteomes" id="UP000642144"/>
    </source>
</evidence>
<protein>
    <submittedName>
        <fullName evidence="1">Uncharacterized protein</fullName>
    </submittedName>
</protein>
<organism evidence="1 2">
    <name type="scientific">Duganella levis</name>
    <dbReference type="NCBI Taxonomy" id="2692169"/>
    <lineage>
        <taxon>Bacteria</taxon>
        <taxon>Pseudomonadati</taxon>
        <taxon>Pseudomonadota</taxon>
        <taxon>Betaproteobacteria</taxon>
        <taxon>Burkholderiales</taxon>
        <taxon>Oxalobacteraceae</taxon>
        <taxon>Telluria group</taxon>
        <taxon>Duganella</taxon>
    </lineage>
</organism>
<proteinExistence type="predicted"/>
<dbReference type="EMBL" id="WWCT01000004">
    <property type="protein sequence ID" value="MYN26310.1"/>
    <property type="molecule type" value="Genomic_DNA"/>
</dbReference>
<dbReference type="Proteomes" id="UP000642144">
    <property type="component" value="Unassembled WGS sequence"/>
</dbReference>
<evidence type="ECO:0000313" key="1">
    <source>
        <dbReference type="EMBL" id="MYN26310.1"/>
    </source>
</evidence>
<accession>A0ABW9VXN4</accession>